<dbReference type="SUPFAM" id="SSF56672">
    <property type="entry name" value="DNA/RNA polymerases"/>
    <property type="match status" value="1"/>
</dbReference>
<name>A0A1S8X758_OPIVI</name>
<dbReference type="AlphaFoldDB" id="A0A1S8X758"/>
<sequence>MADIQAMFHQVRVPEEDRNALLFLWWDNEKLEGPPLEHRMCVHLFGAKSSPSCAAFGLNRAILDKGKAYYVDVMEEAKQCFYVDDCLYSTRTIDEARTYAGQLKSMLEDGGFNLSKWVSNDLRVLKLLPESDCAVDCVQLSLNEPSIHRTLGLNWNLKEDSYRFHVQPVTSLSTRRNILSYVSSFFDSLGYLSPVILTAKLLLQRLCKLKFEWDEIIEGVELDLWSKWSRSIQLIQNLLRPVAWWLKYRTYLVKKNEQQNTSLAVNDLRVATKEVIRLIQSQTFSKEISSLQNTYPVADTVTTHGPKKDKVVCRSSSLRKLNPLLFDGILRVGGRLQDATLPFETTYPVILPLKRFVTHLITEHYHTLNGHAGLNFVVSNLRQKYWILKAAKTEQPLTDAFLCTTIVEIELMLNDRPLVKRFDDPDDQYVLSPNKFLLLRSNESVSVPEELPCWKFNRRWRQAQNLPGDLVLVVNKGTSRGQWSKAVIENIVEGSDGLVLEAIIRTAAGHVR</sequence>
<gene>
    <name evidence="2" type="ORF">X801_01571</name>
</gene>
<dbReference type="InterPro" id="IPR043502">
    <property type="entry name" value="DNA/RNA_pol_sf"/>
</dbReference>
<organism evidence="2 3">
    <name type="scientific">Opisthorchis viverrini</name>
    <name type="common">Southeast Asian liver fluke</name>
    <dbReference type="NCBI Taxonomy" id="6198"/>
    <lineage>
        <taxon>Eukaryota</taxon>
        <taxon>Metazoa</taxon>
        <taxon>Spiralia</taxon>
        <taxon>Lophotrochozoa</taxon>
        <taxon>Platyhelminthes</taxon>
        <taxon>Trematoda</taxon>
        <taxon>Digenea</taxon>
        <taxon>Opisthorchiida</taxon>
        <taxon>Opisthorchiata</taxon>
        <taxon>Opisthorchiidae</taxon>
        <taxon>Opisthorchis</taxon>
    </lineage>
</organism>
<evidence type="ECO:0000259" key="1">
    <source>
        <dbReference type="Pfam" id="PF18701"/>
    </source>
</evidence>
<evidence type="ECO:0000313" key="2">
    <source>
        <dbReference type="EMBL" id="OON22531.1"/>
    </source>
</evidence>
<dbReference type="Pfam" id="PF18701">
    <property type="entry name" value="DUF5641"/>
    <property type="match status" value="1"/>
</dbReference>
<feature type="non-terminal residue" evidence="2">
    <location>
        <position position="512"/>
    </location>
</feature>
<dbReference type="InterPro" id="IPR040676">
    <property type="entry name" value="DUF5641"/>
</dbReference>
<dbReference type="Proteomes" id="UP000243686">
    <property type="component" value="Unassembled WGS sequence"/>
</dbReference>
<evidence type="ECO:0000313" key="3">
    <source>
        <dbReference type="Proteomes" id="UP000243686"/>
    </source>
</evidence>
<protein>
    <recommendedName>
        <fullName evidence="1">DUF5641 domain-containing protein</fullName>
    </recommendedName>
</protein>
<feature type="domain" description="DUF5641" evidence="1">
    <location>
        <begin position="458"/>
        <end position="511"/>
    </location>
</feature>
<dbReference type="Pfam" id="PF05380">
    <property type="entry name" value="Peptidase_A17"/>
    <property type="match status" value="1"/>
</dbReference>
<accession>A0A1S8X758</accession>
<dbReference type="PANTHER" id="PTHR47331">
    <property type="entry name" value="PHD-TYPE DOMAIN-CONTAINING PROTEIN"/>
    <property type="match status" value="1"/>
</dbReference>
<reference evidence="2 3" key="1">
    <citation type="submission" date="2015-03" db="EMBL/GenBank/DDBJ databases">
        <title>Draft genome of the nematode, Opisthorchis viverrini.</title>
        <authorList>
            <person name="Mitreva M."/>
        </authorList>
    </citation>
    <scope>NUCLEOTIDE SEQUENCE [LARGE SCALE GENOMIC DNA]</scope>
    <source>
        <strain evidence="2">Khon Kaen</strain>
    </source>
</reference>
<proteinExistence type="predicted"/>
<dbReference type="InterPro" id="IPR008042">
    <property type="entry name" value="Retrotrans_Pao"/>
</dbReference>
<dbReference type="EMBL" id="KV891748">
    <property type="protein sequence ID" value="OON22531.1"/>
    <property type="molecule type" value="Genomic_DNA"/>
</dbReference>
<keyword evidence="3" id="KW-1185">Reference proteome</keyword>